<dbReference type="EMBL" id="JBHMBW010000023">
    <property type="protein sequence ID" value="MFB9626638.1"/>
    <property type="molecule type" value="Genomic_DNA"/>
</dbReference>
<sequence length="357" mass="38040">MMLDPVAAGMMQMIGHWPNINEDDMRAEAGATRNAAAAQLASATQAETTVRGAQQNYRGGSAEAMQTQWNRLGVNGGSLAQASQALNVAPAGLEGAASVVSAVKVVSGMQAAATAVSVAKLLAFGGAAGASLAVARMRLAQTQLRKAQAEGMEITGKRLGEVIVKKVTGPMRRILDDLPRRGSPGGRLALAGPRGGMPVRPAGMRASSGPRSAENGIARMSPRRSGNGRRGGWRRNRGGNGGNGGRGYEVTNDGRIHGNPPTSARGMSKAEADRTRREIERSINTREKELDRLGSEVGHEEKLKREKDALRQFKESMQRREYHQDHGSSPSAGGGQDLSDFEKSMGRKPYWNGEYWE</sequence>
<feature type="domain" description="Outer membrane channel protein CpnT-like N-terminal" evidence="2">
    <location>
        <begin position="13"/>
        <end position="136"/>
    </location>
</feature>
<dbReference type="RefSeq" id="WP_378520894.1">
    <property type="nucleotide sequence ID" value="NZ_JBHMBW010000023.1"/>
</dbReference>
<evidence type="ECO:0000259" key="2">
    <source>
        <dbReference type="Pfam" id="PF25547"/>
    </source>
</evidence>
<gene>
    <name evidence="3" type="ORF">ACFFSA_26420</name>
</gene>
<keyword evidence="4" id="KW-1185">Reference proteome</keyword>
<reference evidence="3 4" key="1">
    <citation type="submission" date="2024-09" db="EMBL/GenBank/DDBJ databases">
        <authorList>
            <person name="Sun Q."/>
            <person name="Mori K."/>
        </authorList>
    </citation>
    <scope>NUCLEOTIDE SEQUENCE [LARGE SCALE GENOMIC DNA]</scope>
    <source>
        <strain evidence="3 4">JCM 3143</strain>
    </source>
</reference>
<evidence type="ECO:0000313" key="4">
    <source>
        <dbReference type="Proteomes" id="UP001589532"/>
    </source>
</evidence>
<organism evidence="3 4">
    <name type="scientific">Nonomuraea helvata</name>
    <dbReference type="NCBI Taxonomy" id="37484"/>
    <lineage>
        <taxon>Bacteria</taxon>
        <taxon>Bacillati</taxon>
        <taxon>Actinomycetota</taxon>
        <taxon>Actinomycetes</taxon>
        <taxon>Streptosporangiales</taxon>
        <taxon>Streptosporangiaceae</taxon>
        <taxon>Nonomuraea</taxon>
    </lineage>
</organism>
<protein>
    <recommendedName>
        <fullName evidence="2">Outer membrane channel protein CpnT-like N-terminal domain-containing protein</fullName>
    </recommendedName>
</protein>
<dbReference type="Proteomes" id="UP001589532">
    <property type="component" value="Unassembled WGS sequence"/>
</dbReference>
<evidence type="ECO:0000256" key="1">
    <source>
        <dbReference type="SAM" id="MobiDB-lite"/>
    </source>
</evidence>
<dbReference type="InterPro" id="IPR057746">
    <property type="entry name" value="CpnT-like_N"/>
</dbReference>
<evidence type="ECO:0000313" key="3">
    <source>
        <dbReference type="EMBL" id="MFB9626638.1"/>
    </source>
</evidence>
<feature type="region of interest" description="Disordered" evidence="1">
    <location>
        <begin position="175"/>
        <end position="357"/>
    </location>
</feature>
<name>A0ABV5S4N7_9ACTN</name>
<feature type="compositionally biased region" description="Gly residues" evidence="1">
    <location>
        <begin position="238"/>
        <end position="247"/>
    </location>
</feature>
<feature type="compositionally biased region" description="Basic and acidic residues" evidence="1">
    <location>
        <begin position="268"/>
        <end position="326"/>
    </location>
</feature>
<comment type="caution">
    <text evidence="3">The sequence shown here is derived from an EMBL/GenBank/DDBJ whole genome shotgun (WGS) entry which is preliminary data.</text>
</comment>
<dbReference type="Pfam" id="PF25547">
    <property type="entry name" value="WXG100_2"/>
    <property type="match status" value="1"/>
</dbReference>
<proteinExistence type="predicted"/>
<accession>A0ABV5S4N7</accession>